<evidence type="ECO:0000256" key="5">
    <source>
        <dbReference type="SAM" id="Phobius"/>
    </source>
</evidence>
<name>A0A8C0JJY6_CANLU</name>
<dbReference type="GeneTree" id="ENSGT01030000234540"/>
<proteinExistence type="predicted"/>
<dbReference type="InterPro" id="IPR015631">
    <property type="entry name" value="CD2/SLAM_rcpt"/>
</dbReference>
<dbReference type="Gene3D" id="2.60.40.10">
    <property type="entry name" value="Immunoglobulins"/>
    <property type="match status" value="2"/>
</dbReference>
<evidence type="ECO:0000256" key="1">
    <source>
        <dbReference type="ARBA" id="ARBA00004370"/>
    </source>
</evidence>
<sequence length="346" mass="39646">LIKQVQKYYLLLSLKAFPGFSFLESLGSAERVVGLSGQQLFLQPLGVPTKHINSAQWKVKWYLASEFSVILTWKNGSDVKYVPQTSNHFDSKLSFTTENLALLIKAVRLNHSGCYNLEVTDENGKVDNHYFQVSIFESLLPDHIEMPQILKEWRVLEGDTCQLFLSCSVSSSGNVSYAWYRGSELIQTEMNLTRSEEQVVNDSYIYTCNVSNPVSSANHTLRLTQGCPTASKQDNFVYFLVIVGICLLILFLVTLTCFCVWRRKKRQSGKWRHLLCLWSVGTWLCIFGDPQQQITLYCLNLQSESKKNQSSSFSHTIYEEVGKRQLNAQNPARLSRKELENFRIYS</sequence>
<keyword evidence="2" id="KW-0732">Signal</keyword>
<dbReference type="Ensembl" id="ENSCAFT00020000787.1">
    <property type="protein sequence ID" value="ENSCAFP00020000636.1"/>
    <property type="gene ID" value="ENSCAFG00020000649.1"/>
</dbReference>
<evidence type="ECO:0000256" key="4">
    <source>
        <dbReference type="ARBA" id="ARBA00023180"/>
    </source>
</evidence>
<dbReference type="PANTHER" id="PTHR12080:SF56">
    <property type="entry name" value="NATURAL KILLER CELL RECEPTOR 2B4"/>
    <property type="match status" value="1"/>
</dbReference>
<dbReference type="SUPFAM" id="SSF48726">
    <property type="entry name" value="Immunoglobulin"/>
    <property type="match status" value="2"/>
</dbReference>
<comment type="subcellular location">
    <subcellularLocation>
        <location evidence="1">Membrane</location>
    </subcellularLocation>
</comment>
<dbReference type="InterPro" id="IPR013783">
    <property type="entry name" value="Ig-like_fold"/>
</dbReference>
<dbReference type="Pfam" id="PF13895">
    <property type="entry name" value="Ig_2"/>
    <property type="match status" value="1"/>
</dbReference>
<keyword evidence="3 5" id="KW-0472">Membrane</keyword>
<dbReference type="Proteomes" id="UP000694391">
    <property type="component" value="Unplaced"/>
</dbReference>
<dbReference type="AlphaFoldDB" id="A0A8C0JJY6"/>
<dbReference type="CDD" id="cd00096">
    <property type="entry name" value="Ig"/>
    <property type="match status" value="1"/>
</dbReference>
<dbReference type="GO" id="GO:0002323">
    <property type="term" value="P:natural killer cell activation involved in immune response"/>
    <property type="evidence" value="ECO:0007669"/>
    <property type="project" value="TreeGrafter"/>
</dbReference>
<feature type="transmembrane region" description="Helical" evidence="5">
    <location>
        <begin position="236"/>
        <end position="261"/>
    </location>
</feature>
<protein>
    <recommendedName>
        <fullName evidence="6">Ig-like domain-containing protein</fullName>
    </recommendedName>
</protein>
<dbReference type="GO" id="GO:0042288">
    <property type="term" value="F:MHC class I protein binding"/>
    <property type="evidence" value="ECO:0007669"/>
    <property type="project" value="TreeGrafter"/>
</dbReference>
<keyword evidence="8" id="KW-1185">Reference proteome</keyword>
<evidence type="ECO:0000313" key="7">
    <source>
        <dbReference type="Ensembl" id="ENSCAFP00020000636.1"/>
    </source>
</evidence>
<dbReference type="GO" id="GO:0009897">
    <property type="term" value="C:external side of plasma membrane"/>
    <property type="evidence" value="ECO:0007669"/>
    <property type="project" value="TreeGrafter"/>
</dbReference>
<reference evidence="7" key="1">
    <citation type="submission" date="2025-08" db="UniProtKB">
        <authorList>
            <consortium name="Ensembl"/>
        </authorList>
    </citation>
    <scope>IDENTIFICATION</scope>
</reference>
<organism evidence="7 8">
    <name type="scientific">Canis lupus dingo</name>
    <name type="common">dingo</name>
    <dbReference type="NCBI Taxonomy" id="286419"/>
    <lineage>
        <taxon>Eukaryota</taxon>
        <taxon>Metazoa</taxon>
        <taxon>Chordata</taxon>
        <taxon>Craniata</taxon>
        <taxon>Vertebrata</taxon>
        <taxon>Euteleostomi</taxon>
        <taxon>Mammalia</taxon>
        <taxon>Eutheria</taxon>
        <taxon>Laurasiatheria</taxon>
        <taxon>Carnivora</taxon>
        <taxon>Caniformia</taxon>
        <taxon>Canidae</taxon>
        <taxon>Canis</taxon>
    </lineage>
</organism>
<dbReference type="PANTHER" id="PTHR12080">
    <property type="entry name" value="SIGNALING LYMPHOCYTIC ACTIVATION MOLECULE"/>
    <property type="match status" value="1"/>
</dbReference>
<keyword evidence="5" id="KW-1133">Transmembrane helix</keyword>
<accession>A0A8C0JJY6</accession>
<keyword evidence="5" id="KW-0812">Transmembrane</keyword>
<keyword evidence="4" id="KW-0325">Glycoprotein</keyword>
<dbReference type="Pfam" id="PF11465">
    <property type="entry name" value="Receptor_2B4"/>
    <property type="match status" value="1"/>
</dbReference>
<evidence type="ECO:0000259" key="6">
    <source>
        <dbReference type="PROSITE" id="PS50835"/>
    </source>
</evidence>
<feature type="domain" description="Ig-like" evidence="6">
    <location>
        <begin position="141"/>
        <end position="224"/>
    </location>
</feature>
<evidence type="ECO:0000256" key="3">
    <source>
        <dbReference type="ARBA" id="ARBA00023136"/>
    </source>
</evidence>
<evidence type="ECO:0000313" key="8">
    <source>
        <dbReference type="Proteomes" id="UP000694391"/>
    </source>
</evidence>
<evidence type="ECO:0000256" key="2">
    <source>
        <dbReference type="ARBA" id="ARBA00022729"/>
    </source>
</evidence>
<dbReference type="PROSITE" id="PS50835">
    <property type="entry name" value="IG_LIKE"/>
    <property type="match status" value="1"/>
</dbReference>
<reference evidence="7" key="2">
    <citation type="submission" date="2025-09" db="UniProtKB">
        <authorList>
            <consortium name="Ensembl"/>
        </authorList>
    </citation>
    <scope>IDENTIFICATION</scope>
</reference>
<dbReference type="InterPro" id="IPR036179">
    <property type="entry name" value="Ig-like_dom_sf"/>
</dbReference>
<dbReference type="InterPro" id="IPR007110">
    <property type="entry name" value="Ig-like_dom"/>
</dbReference>
<dbReference type="InterPro" id="IPR024303">
    <property type="entry name" value="NK_rcpt_2B4_Ig_dom"/>
</dbReference>